<dbReference type="Gene3D" id="2.40.50.140">
    <property type="entry name" value="Nucleic acid-binding proteins"/>
    <property type="match status" value="2"/>
</dbReference>
<proteinExistence type="inferred from homology"/>
<evidence type="ECO:0000259" key="7">
    <source>
        <dbReference type="PROSITE" id="PS50862"/>
    </source>
</evidence>
<dbReference type="NCBIfam" id="NF001750">
    <property type="entry name" value="PRK00476.1"/>
    <property type="match status" value="1"/>
</dbReference>
<dbReference type="InterPro" id="IPR004364">
    <property type="entry name" value="Aa-tRNA-synt_II"/>
</dbReference>
<reference evidence="8 9" key="1">
    <citation type="submission" date="2024-08" db="EMBL/GenBank/DDBJ databases">
        <title>The draft genome of Apodemus speciosus.</title>
        <authorList>
            <person name="Nabeshima K."/>
            <person name="Suzuki S."/>
            <person name="Onuma M."/>
        </authorList>
    </citation>
    <scope>NUCLEOTIDE SEQUENCE [LARGE SCALE GENOMIC DNA]</scope>
    <source>
        <strain evidence="8">IB14-021</strain>
    </source>
</reference>
<dbReference type="InterPro" id="IPR012340">
    <property type="entry name" value="NA-bd_OB-fold"/>
</dbReference>
<name>A0ABQ0EFN1_APOSI</name>
<dbReference type="PANTHER" id="PTHR22594">
    <property type="entry name" value="ASPARTYL/LYSYL-TRNA SYNTHETASE"/>
    <property type="match status" value="1"/>
</dbReference>
<dbReference type="PRINTS" id="PR01042">
    <property type="entry name" value="TRNASYNTHASP"/>
</dbReference>
<dbReference type="HAMAP" id="MF_00044">
    <property type="entry name" value="Asp_tRNA_synth_type1"/>
    <property type="match status" value="1"/>
</dbReference>
<comment type="caution">
    <text evidence="8">The sequence shown here is derived from an EMBL/GenBank/DDBJ whole genome shotgun (WGS) entry which is preliminary data.</text>
</comment>
<dbReference type="PANTHER" id="PTHR22594:SF5">
    <property type="entry name" value="ASPARTATE--TRNA LIGASE, MITOCHONDRIAL"/>
    <property type="match status" value="1"/>
</dbReference>
<dbReference type="InterPro" id="IPR029351">
    <property type="entry name" value="GAD_dom"/>
</dbReference>
<dbReference type="EMBL" id="BAAFST010000001">
    <property type="protein sequence ID" value="GAB1285596.1"/>
    <property type="molecule type" value="Genomic_DNA"/>
</dbReference>
<evidence type="ECO:0000256" key="1">
    <source>
        <dbReference type="ARBA" id="ARBA00006303"/>
    </source>
</evidence>
<evidence type="ECO:0000256" key="6">
    <source>
        <dbReference type="ARBA" id="ARBA00023146"/>
    </source>
</evidence>
<sequence length="675" mass="76526">MEFSSFVARTNTCGELRSSHLGQEVTLCGWIQYRSESAASVRRILCEAPVESVVRVCGTVISRPPGQENPKMPTGEIEIKVKTAELLNACKKLPFEIKDFVKKTEALRLQYRYLDLRSFQMQYNLRLRSKMVMKMREYLCNLHGFVDIETPTLFKRTPGSTCPATIPVKLITACKGAGLTRDTDREHSSVWRRHTPAPPLSLAQLSSQLLSQEYRCQKPVKNVVLGFDTRKTNAILIKKRNRGAKEFLVPSREPGKFYSLPQSPQQFKQLLMVGGLDRYFQVARCYRDEGSRPDRQPEFTQIDIEMSFVDQTGIQRLVEGLLQYSWPDDKDPLMIPFPSMTFAEALATYGTDKPDTRFGMKIVDISDVFRNTGLRFLRDALAKPQGTVKAIRVHEGAKYLRKDDIEYIRKAAAHHFSQEVLPIFLNAKKNWSSPFAKFIVEEERLELTRLMEIQEEDMVLLTAGEHEKACSLLGKLRLECADLLELRGMVLRDPAVFSFLWVVDFPLFLAKEEHPTELESAHHPFTAPHSSDMHLLYTEPEKVRGQHYDLVLNGNEIGGGSVRIHDAQLQRYILETLLKEDVKLLSHLLQALDHGAPPHGGIALGLDRLVCLVTGAPSIRDVIAFPKSYRGHDLMSNAPDCVSAEELKPYHIHVLWPTDSEEESASATPSKHLSS</sequence>
<keyword evidence="6" id="KW-0030">Aminoacyl-tRNA synthetase</keyword>
<evidence type="ECO:0000313" key="8">
    <source>
        <dbReference type="EMBL" id="GAB1285596.1"/>
    </source>
</evidence>
<dbReference type="SUPFAM" id="SSF50249">
    <property type="entry name" value="Nucleic acid-binding proteins"/>
    <property type="match status" value="1"/>
</dbReference>
<keyword evidence="2 8" id="KW-0436">Ligase</keyword>
<evidence type="ECO:0000256" key="3">
    <source>
        <dbReference type="ARBA" id="ARBA00022741"/>
    </source>
</evidence>
<keyword evidence="9" id="KW-1185">Reference proteome</keyword>
<dbReference type="Pfam" id="PF00152">
    <property type="entry name" value="tRNA-synt_2"/>
    <property type="match status" value="2"/>
</dbReference>
<dbReference type="Gene3D" id="3.30.1360.30">
    <property type="entry name" value="GAD-like domain"/>
    <property type="match status" value="1"/>
</dbReference>
<comment type="similarity">
    <text evidence="1">Belongs to the class-II aminoacyl-tRNA synthetase family. Type 1 subfamily.</text>
</comment>
<dbReference type="InterPro" id="IPR045864">
    <property type="entry name" value="aa-tRNA-synth_II/BPL/LPL"/>
</dbReference>
<gene>
    <name evidence="8" type="ORF">APTSU1_000082600</name>
</gene>
<accession>A0ABQ0EFN1</accession>
<dbReference type="NCBIfam" id="TIGR00459">
    <property type="entry name" value="aspS_bact"/>
    <property type="match status" value="1"/>
</dbReference>
<organism evidence="8 9">
    <name type="scientific">Apodemus speciosus</name>
    <name type="common">Large Japanese field mouse</name>
    <dbReference type="NCBI Taxonomy" id="105296"/>
    <lineage>
        <taxon>Eukaryota</taxon>
        <taxon>Metazoa</taxon>
        <taxon>Chordata</taxon>
        <taxon>Craniata</taxon>
        <taxon>Vertebrata</taxon>
        <taxon>Euteleostomi</taxon>
        <taxon>Mammalia</taxon>
        <taxon>Eutheria</taxon>
        <taxon>Euarchontoglires</taxon>
        <taxon>Glires</taxon>
        <taxon>Rodentia</taxon>
        <taxon>Myomorpha</taxon>
        <taxon>Muroidea</taxon>
        <taxon>Muridae</taxon>
        <taxon>Murinae</taxon>
        <taxon>Apodemus</taxon>
    </lineage>
</organism>
<dbReference type="InterPro" id="IPR004524">
    <property type="entry name" value="Asp-tRNA-ligase_1"/>
</dbReference>
<dbReference type="InterPro" id="IPR047089">
    <property type="entry name" value="Asp-tRNA-ligase_1_N"/>
</dbReference>
<keyword evidence="4" id="KW-0067">ATP-binding</keyword>
<keyword evidence="3" id="KW-0547">Nucleotide-binding</keyword>
<protein>
    <submittedName>
        <fullName evidence="8">Aspartate--tRNA ligase, mitochondrial</fullName>
    </submittedName>
</protein>
<evidence type="ECO:0000256" key="5">
    <source>
        <dbReference type="ARBA" id="ARBA00022917"/>
    </source>
</evidence>
<dbReference type="Proteomes" id="UP001623349">
    <property type="component" value="Unassembled WGS sequence"/>
</dbReference>
<feature type="domain" description="Aminoacyl-transfer RNA synthetases class-II family profile" evidence="7">
    <location>
        <begin position="125"/>
        <end position="626"/>
    </location>
</feature>
<evidence type="ECO:0000256" key="2">
    <source>
        <dbReference type="ARBA" id="ARBA00022598"/>
    </source>
</evidence>
<dbReference type="InterPro" id="IPR002312">
    <property type="entry name" value="Asp/Asn-tRNA-synth_IIb"/>
</dbReference>
<dbReference type="Gene3D" id="3.30.930.10">
    <property type="entry name" value="Bira Bifunctional Protein, Domain 2"/>
    <property type="match status" value="2"/>
</dbReference>
<evidence type="ECO:0000313" key="9">
    <source>
        <dbReference type="Proteomes" id="UP001623349"/>
    </source>
</evidence>
<dbReference type="SUPFAM" id="SSF55261">
    <property type="entry name" value="GAD domain-like"/>
    <property type="match status" value="1"/>
</dbReference>
<dbReference type="InterPro" id="IPR006195">
    <property type="entry name" value="aa-tRNA-synth_II"/>
</dbReference>
<dbReference type="InterPro" id="IPR004115">
    <property type="entry name" value="GAD-like_sf"/>
</dbReference>
<keyword evidence="5" id="KW-0648">Protein biosynthesis</keyword>
<evidence type="ECO:0000256" key="4">
    <source>
        <dbReference type="ARBA" id="ARBA00022840"/>
    </source>
</evidence>
<dbReference type="SUPFAM" id="SSF55681">
    <property type="entry name" value="Class II aaRS and biotin synthetases"/>
    <property type="match status" value="1"/>
</dbReference>
<dbReference type="Pfam" id="PF02938">
    <property type="entry name" value="GAD"/>
    <property type="match status" value="1"/>
</dbReference>
<dbReference type="PROSITE" id="PS50862">
    <property type="entry name" value="AA_TRNA_LIGASE_II"/>
    <property type="match status" value="1"/>
</dbReference>
<dbReference type="CDD" id="cd04317">
    <property type="entry name" value="EcAspRS_like_N"/>
    <property type="match status" value="1"/>
</dbReference>
<dbReference type="GO" id="GO:0016874">
    <property type="term" value="F:ligase activity"/>
    <property type="evidence" value="ECO:0007669"/>
    <property type="project" value="UniProtKB-KW"/>
</dbReference>